<comment type="subcellular location">
    <subcellularLocation>
        <location evidence="1">Nucleus</location>
    </subcellularLocation>
</comment>
<keyword evidence="3" id="KW-0804">Transcription</keyword>
<evidence type="ECO:0000259" key="6">
    <source>
        <dbReference type="PROSITE" id="PS50888"/>
    </source>
</evidence>
<dbReference type="GO" id="GO:0005634">
    <property type="term" value="C:nucleus"/>
    <property type="evidence" value="ECO:0007669"/>
    <property type="project" value="UniProtKB-SubCell"/>
</dbReference>
<feature type="region of interest" description="Disordered" evidence="5">
    <location>
        <begin position="535"/>
        <end position="568"/>
    </location>
</feature>
<accession>A0A7N0TQW7</accession>
<dbReference type="PANTHER" id="PTHR46196:SF2">
    <property type="entry name" value="TRANSCRIPTION FACTOR BHLH157"/>
    <property type="match status" value="1"/>
</dbReference>
<evidence type="ECO:0000256" key="2">
    <source>
        <dbReference type="ARBA" id="ARBA00023015"/>
    </source>
</evidence>
<feature type="region of interest" description="Disordered" evidence="5">
    <location>
        <begin position="447"/>
        <end position="478"/>
    </location>
</feature>
<evidence type="ECO:0000313" key="7">
    <source>
        <dbReference type="EnsemblPlants" id="Kaladp0042s0366.1.v1.1"/>
    </source>
</evidence>
<organism evidence="7 8">
    <name type="scientific">Kalanchoe fedtschenkoi</name>
    <name type="common">Lavender scallops</name>
    <name type="synonym">South American air plant</name>
    <dbReference type="NCBI Taxonomy" id="63787"/>
    <lineage>
        <taxon>Eukaryota</taxon>
        <taxon>Viridiplantae</taxon>
        <taxon>Streptophyta</taxon>
        <taxon>Embryophyta</taxon>
        <taxon>Tracheophyta</taxon>
        <taxon>Spermatophyta</taxon>
        <taxon>Magnoliopsida</taxon>
        <taxon>eudicotyledons</taxon>
        <taxon>Gunneridae</taxon>
        <taxon>Pentapetalae</taxon>
        <taxon>Saxifragales</taxon>
        <taxon>Crassulaceae</taxon>
        <taxon>Kalanchoe</taxon>
    </lineage>
</organism>
<dbReference type="Pfam" id="PF14215">
    <property type="entry name" value="bHLH-MYC_N"/>
    <property type="match status" value="1"/>
</dbReference>
<proteinExistence type="predicted"/>
<dbReference type="Pfam" id="PF23176">
    <property type="entry name" value="bHLH_LHW"/>
    <property type="match status" value="1"/>
</dbReference>
<dbReference type="Gramene" id="Kaladp0042s0366.1.v1.1">
    <property type="protein sequence ID" value="Kaladp0042s0366.1.v1.1"/>
    <property type="gene ID" value="Kaladp0042s0366.v1.1"/>
</dbReference>
<evidence type="ECO:0000313" key="8">
    <source>
        <dbReference type="Proteomes" id="UP000594263"/>
    </source>
</evidence>
<reference evidence="7" key="1">
    <citation type="submission" date="2021-01" db="UniProtKB">
        <authorList>
            <consortium name="EnsemblPlants"/>
        </authorList>
    </citation>
    <scope>IDENTIFICATION</scope>
</reference>
<keyword evidence="2" id="KW-0805">Transcription regulation</keyword>
<evidence type="ECO:0000256" key="3">
    <source>
        <dbReference type="ARBA" id="ARBA00023163"/>
    </source>
</evidence>
<evidence type="ECO:0000256" key="4">
    <source>
        <dbReference type="ARBA" id="ARBA00023242"/>
    </source>
</evidence>
<dbReference type="AlphaFoldDB" id="A0A7N0TQW7"/>
<keyword evidence="8" id="KW-1185">Reference proteome</keyword>
<feature type="domain" description="BHLH" evidence="6">
    <location>
        <begin position="554"/>
        <end position="603"/>
    </location>
</feature>
<dbReference type="GO" id="GO:0046983">
    <property type="term" value="F:protein dimerization activity"/>
    <property type="evidence" value="ECO:0007669"/>
    <property type="project" value="InterPro"/>
</dbReference>
<dbReference type="InterPro" id="IPR043561">
    <property type="entry name" value="LHW-like"/>
</dbReference>
<feature type="compositionally biased region" description="Basic and acidic residues" evidence="5">
    <location>
        <begin position="555"/>
        <end position="568"/>
    </location>
</feature>
<dbReference type="EnsemblPlants" id="Kaladp0042s0366.1.v1.1">
    <property type="protein sequence ID" value="Kaladp0042s0366.1.v1.1"/>
    <property type="gene ID" value="Kaladp0042s0366.v1.1"/>
</dbReference>
<feature type="compositionally biased region" description="Low complexity" evidence="5">
    <location>
        <begin position="447"/>
        <end position="457"/>
    </location>
</feature>
<dbReference type="InterPro" id="IPR011598">
    <property type="entry name" value="bHLH_dom"/>
</dbReference>
<dbReference type="Proteomes" id="UP000594263">
    <property type="component" value="Unplaced"/>
</dbReference>
<dbReference type="InterPro" id="IPR025610">
    <property type="entry name" value="MYC/MYB_N"/>
</dbReference>
<sequence length="763" mass="84573">MESPLSLNNMFKTLCSRYGWSYSIFWRFHHRNPMFLTLGDAYEDQMGGFSDDMLLQVHMLGQGIVGEAAFTGKDQWIHSEPHWRDENAMGSPSYQDAQTVVAIPLESHGVVEFGSTRKIPESVEFSDLTKKLFHEIISLKQANASTSLHCRHYDSDEWFDSLFSDGLSACGNQPLRPSNTSTDLPGGICHPTNVSLSPPSVSKMHHETTEPELVLSDMLSLDQLFPSETTPTSPFVFPPFPATPITYNEANLNFQEDSTFASTYNIEELLNVENSPQFNSGQLVDCQPPNSVKSELPEILCSLLDFQHKTKPVNCPSTHFESCLENDVFQWPGPPPDSTAHDHVPLPKNEHSPFSAIMTNSILNKGDADSPVNHQAHSLQRNGTKTPVSCLVQGLEVGQGTTLDLQNCPPTVSSCISGISELDAICMSRPRKGLFSELGIEQLLSGSVSNSGSVSRSSCDDPNSTSKRRKTGCSPIRGSQIHSDLHSCVSEKISSFQHPREVVKWANQVLQKDLMLKPQAGLRIEDSYSINAESTNMTLAKRAQESTKPIKKRAKPGESTRPRPKDRQLFQDRLCELRKMIPNTGKCSIDALLESTIKHMLFLQKVTKYAEKLQQIADRKEKGMILKNNANGVTWAFELCDQALICPIKVEDVGVPGQMLIEMLCDDGGSFLEMADTIRSFGLCILNGSMVDRNDKTWAHFVVEAEATRSVTRVDVFWSLAQHLQQTPSSITDSVNELPIDGTSGAKSYSLHQQNLAEAITLR</sequence>
<dbReference type="GO" id="GO:0003700">
    <property type="term" value="F:DNA-binding transcription factor activity"/>
    <property type="evidence" value="ECO:0007669"/>
    <property type="project" value="InterPro"/>
</dbReference>
<name>A0A7N0TQW7_KALFE</name>
<dbReference type="PANTHER" id="PTHR46196">
    <property type="entry name" value="TRANSCRIPTION FACTOR BHLH155-LIKE ISOFORM X1-RELATED"/>
    <property type="match status" value="1"/>
</dbReference>
<evidence type="ECO:0000256" key="5">
    <source>
        <dbReference type="SAM" id="MobiDB-lite"/>
    </source>
</evidence>
<evidence type="ECO:0000256" key="1">
    <source>
        <dbReference type="ARBA" id="ARBA00004123"/>
    </source>
</evidence>
<dbReference type="OMA" id="NSYSWDD"/>
<keyword evidence="4" id="KW-0539">Nucleus</keyword>
<dbReference type="PROSITE" id="PS50888">
    <property type="entry name" value="BHLH"/>
    <property type="match status" value="1"/>
</dbReference>
<protein>
    <recommendedName>
        <fullName evidence="6">BHLH domain-containing protein</fullName>
    </recommendedName>
</protein>